<dbReference type="Proteomes" id="UP000504633">
    <property type="component" value="Unplaced"/>
</dbReference>
<proteinExistence type="predicted"/>
<name>A0A6J1M8D9_DROHY</name>
<evidence type="ECO:0000313" key="3">
    <source>
        <dbReference type="RefSeq" id="XP_023174715.1"/>
    </source>
</evidence>
<sequence>MRKVLQDVGQKLQFRNMVAVGDSISQVWPNPASGHVPVLSEFARQQLVLCSELVKPSQQPDAVDLDAFMSISDNFPIPFGTDNCRVKSQPVERRPFIREQIASAYPIIHELTLFLYMNFLEHKNKFGNSKEQSVYEHLTLTEFVQRLLDKRCVYFFGALDSYYLLDGTKDYGGFEQIGTSEETAPLVLKDVLSYDEVKLSALLYVSSHSEFINDGSRSNAGRVQQNKSLIETEGVIMGLIGARFERRNVMECQDITITPEQNTEDEGYGFSGPAKNRAQDYRRIWREFYEEPKDFLYNEVQADGQRFTQLDRETKFDKVVMGKRYAISFDTLLLEAEARAARAGKPAYIHVTGIGLGVWKVSKQQEEIFLETFEQRMRALSARLTHIGAVHFSWFHLEKWGGLFDGACIAEPTHPQGGIKVHISVRNPADKLKEDMLPLVTYAWDGNALPGNEFWAKMLVSTGDPAAACSTLITELQNAHINKDYISGINLHIASMQHGVLHISDYAKMLLNKPAAAETPNESVAE</sequence>
<organism evidence="1 2">
    <name type="scientific">Drosophila hydei</name>
    <name type="common">Fruit fly</name>
    <dbReference type="NCBI Taxonomy" id="7224"/>
    <lineage>
        <taxon>Eukaryota</taxon>
        <taxon>Metazoa</taxon>
        <taxon>Ecdysozoa</taxon>
        <taxon>Arthropoda</taxon>
        <taxon>Hexapoda</taxon>
        <taxon>Insecta</taxon>
        <taxon>Pterygota</taxon>
        <taxon>Neoptera</taxon>
        <taxon>Endopterygota</taxon>
        <taxon>Diptera</taxon>
        <taxon>Brachycera</taxon>
        <taxon>Muscomorpha</taxon>
        <taxon>Ephydroidea</taxon>
        <taxon>Drosophilidae</taxon>
        <taxon>Drosophila</taxon>
    </lineage>
</organism>
<keyword evidence="1" id="KW-1185">Reference proteome</keyword>
<gene>
    <name evidence="2 3" type="primary">LOC111602040</name>
</gene>
<dbReference type="GeneID" id="111602040"/>
<dbReference type="Pfam" id="PF16062">
    <property type="entry name" value="MavL-like"/>
    <property type="match status" value="1"/>
</dbReference>
<accession>A0A6J1M8D9</accession>
<dbReference type="OrthoDB" id="6357136at2759"/>
<dbReference type="KEGG" id="dhe:111602040"/>
<dbReference type="InterPro" id="IPR032063">
    <property type="entry name" value="MavL-like"/>
</dbReference>
<protein>
    <submittedName>
        <fullName evidence="2 3">Uncharacterized protein LOC111602040</fullName>
    </submittedName>
</protein>
<evidence type="ECO:0000313" key="2">
    <source>
        <dbReference type="RefSeq" id="XP_023174714.1"/>
    </source>
</evidence>
<dbReference type="RefSeq" id="XP_023174715.1">
    <property type="nucleotide sequence ID" value="XM_023318947.2"/>
</dbReference>
<dbReference type="OMA" id="PVVTYAW"/>
<dbReference type="AlphaFoldDB" id="A0A6J1M8D9"/>
<dbReference type="RefSeq" id="XP_023174714.1">
    <property type="nucleotide sequence ID" value="XM_023318946.2"/>
</dbReference>
<evidence type="ECO:0000313" key="1">
    <source>
        <dbReference type="Proteomes" id="UP000504633"/>
    </source>
</evidence>
<reference evidence="2 3" key="1">
    <citation type="submission" date="2025-04" db="UniProtKB">
        <authorList>
            <consortium name="RefSeq"/>
        </authorList>
    </citation>
    <scope>IDENTIFICATION</scope>
    <source>
        <strain evidence="2 3">15085-1641.00</strain>
        <tissue evidence="2 3">Whole body</tissue>
    </source>
</reference>